<protein>
    <submittedName>
        <fullName evidence="2">Uncharacterized protein</fullName>
    </submittedName>
</protein>
<sequence length="71" mass="7828">MKFFHFQKPGAVMLFFCFSAPNSNCFATNSLTNKRPNAKAGGGGKPPLTVETQTHILRKTKKKTPHPKKAP</sequence>
<evidence type="ECO:0000256" key="1">
    <source>
        <dbReference type="SAM" id="MobiDB-lite"/>
    </source>
</evidence>
<feature type="compositionally biased region" description="Basic residues" evidence="1">
    <location>
        <begin position="56"/>
        <end position="71"/>
    </location>
</feature>
<evidence type="ECO:0000313" key="3">
    <source>
        <dbReference type="Proteomes" id="UP000240883"/>
    </source>
</evidence>
<dbReference type="AlphaFoldDB" id="A0A2T2NPG5"/>
<organism evidence="2 3">
    <name type="scientific">Corynespora cassiicola Philippines</name>
    <dbReference type="NCBI Taxonomy" id="1448308"/>
    <lineage>
        <taxon>Eukaryota</taxon>
        <taxon>Fungi</taxon>
        <taxon>Dikarya</taxon>
        <taxon>Ascomycota</taxon>
        <taxon>Pezizomycotina</taxon>
        <taxon>Dothideomycetes</taxon>
        <taxon>Pleosporomycetidae</taxon>
        <taxon>Pleosporales</taxon>
        <taxon>Corynesporascaceae</taxon>
        <taxon>Corynespora</taxon>
    </lineage>
</organism>
<proteinExistence type="predicted"/>
<dbReference type="EMBL" id="KZ678135">
    <property type="protein sequence ID" value="PSN67321.1"/>
    <property type="molecule type" value="Genomic_DNA"/>
</dbReference>
<accession>A0A2T2NPG5</accession>
<reference evidence="2 3" key="1">
    <citation type="journal article" date="2018" name="Front. Microbiol.">
        <title>Genome-Wide Analysis of Corynespora cassiicola Leaf Fall Disease Putative Effectors.</title>
        <authorList>
            <person name="Lopez D."/>
            <person name="Ribeiro S."/>
            <person name="Label P."/>
            <person name="Fumanal B."/>
            <person name="Venisse J.S."/>
            <person name="Kohler A."/>
            <person name="de Oliveira R.R."/>
            <person name="Labutti K."/>
            <person name="Lipzen A."/>
            <person name="Lail K."/>
            <person name="Bauer D."/>
            <person name="Ohm R.A."/>
            <person name="Barry K.W."/>
            <person name="Spatafora J."/>
            <person name="Grigoriev I.V."/>
            <person name="Martin F.M."/>
            <person name="Pujade-Renaud V."/>
        </authorList>
    </citation>
    <scope>NUCLEOTIDE SEQUENCE [LARGE SCALE GENOMIC DNA]</scope>
    <source>
        <strain evidence="2 3">Philippines</strain>
    </source>
</reference>
<evidence type="ECO:0000313" key="2">
    <source>
        <dbReference type="EMBL" id="PSN67321.1"/>
    </source>
</evidence>
<keyword evidence="3" id="KW-1185">Reference proteome</keyword>
<dbReference type="Proteomes" id="UP000240883">
    <property type="component" value="Unassembled WGS sequence"/>
</dbReference>
<name>A0A2T2NPG5_CORCC</name>
<gene>
    <name evidence="2" type="ORF">BS50DRAFT_574033</name>
</gene>
<feature type="region of interest" description="Disordered" evidence="1">
    <location>
        <begin position="33"/>
        <end position="71"/>
    </location>
</feature>